<evidence type="ECO:0000313" key="7">
    <source>
        <dbReference type="Proteomes" id="UP000027997"/>
    </source>
</evidence>
<dbReference type="GO" id="GO:0016887">
    <property type="term" value="F:ATP hydrolysis activity"/>
    <property type="evidence" value="ECO:0007669"/>
    <property type="project" value="InterPro"/>
</dbReference>
<dbReference type="STRING" id="305900.GV64_04635"/>
<dbReference type="InterPro" id="IPR027417">
    <property type="entry name" value="P-loop_NTPase"/>
</dbReference>
<dbReference type="RefSeq" id="WP_020584129.1">
    <property type="nucleotide sequence ID" value="NZ_JOJP01000001.1"/>
</dbReference>
<feature type="domain" description="ABC transporter" evidence="5">
    <location>
        <begin position="4"/>
        <end position="238"/>
    </location>
</feature>
<accession>A0A081K7K3</accession>
<protein>
    <submittedName>
        <fullName evidence="6">ABC transporter ATP-binding protein</fullName>
    </submittedName>
</protein>
<evidence type="ECO:0000256" key="1">
    <source>
        <dbReference type="ARBA" id="ARBA00005417"/>
    </source>
</evidence>
<dbReference type="InterPro" id="IPR050166">
    <property type="entry name" value="ABC_transporter_ATP-bind"/>
</dbReference>
<dbReference type="InterPro" id="IPR017871">
    <property type="entry name" value="ABC_transporter-like_CS"/>
</dbReference>
<dbReference type="PANTHER" id="PTHR42788">
    <property type="entry name" value="TAURINE IMPORT ATP-BINDING PROTEIN-RELATED"/>
    <property type="match status" value="1"/>
</dbReference>
<comment type="caution">
    <text evidence="6">The sequence shown here is derived from an EMBL/GenBank/DDBJ whole genome shotgun (WGS) entry which is preliminary data.</text>
</comment>
<keyword evidence="7" id="KW-1185">Reference proteome</keyword>
<dbReference type="eggNOG" id="COG1116">
    <property type="taxonomic scope" value="Bacteria"/>
</dbReference>
<dbReference type="PROSITE" id="PS00211">
    <property type="entry name" value="ABC_TRANSPORTER_1"/>
    <property type="match status" value="1"/>
</dbReference>
<dbReference type="SUPFAM" id="SSF52540">
    <property type="entry name" value="P-loop containing nucleoside triphosphate hydrolases"/>
    <property type="match status" value="1"/>
</dbReference>
<dbReference type="InterPro" id="IPR003439">
    <property type="entry name" value="ABC_transporter-like_ATP-bd"/>
</dbReference>
<evidence type="ECO:0000256" key="4">
    <source>
        <dbReference type="ARBA" id="ARBA00022840"/>
    </source>
</evidence>
<proteinExistence type="inferred from homology"/>
<evidence type="ECO:0000256" key="3">
    <source>
        <dbReference type="ARBA" id="ARBA00022741"/>
    </source>
</evidence>
<evidence type="ECO:0000259" key="5">
    <source>
        <dbReference type="PROSITE" id="PS50893"/>
    </source>
</evidence>
<gene>
    <name evidence="6" type="ORF">GV64_04635</name>
</gene>
<dbReference type="AlphaFoldDB" id="A0A081K7K3"/>
<evidence type="ECO:0000313" key="6">
    <source>
        <dbReference type="EMBL" id="KEI70129.1"/>
    </source>
</evidence>
<reference evidence="6 7" key="1">
    <citation type="submission" date="2014-06" db="EMBL/GenBank/DDBJ databases">
        <title>Whole Genome Sequences of Three Symbiotic Endozoicomonas Bacteria.</title>
        <authorList>
            <person name="Neave M.J."/>
            <person name="Apprill A."/>
            <person name="Voolstra C.R."/>
        </authorList>
    </citation>
    <scope>NUCLEOTIDE SEQUENCE [LARGE SCALE GENOMIC DNA]</scope>
    <source>
        <strain evidence="6 7">DSM 22380</strain>
    </source>
</reference>
<dbReference type="Pfam" id="PF00005">
    <property type="entry name" value="ABC_tran"/>
    <property type="match status" value="1"/>
</dbReference>
<dbReference type="Gene3D" id="3.40.50.300">
    <property type="entry name" value="P-loop containing nucleotide triphosphate hydrolases"/>
    <property type="match status" value="1"/>
</dbReference>
<comment type="similarity">
    <text evidence="1">Belongs to the ABC transporter superfamily.</text>
</comment>
<organism evidence="6 7">
    <name type="scientific">Endozoicomonas elysicola</name>
    <dbReference type="NCBI Taxonomy" id="305900"/>
    <lineage>
        <taxon>Bacteria</taxon>
        <taxon>Pseudomonadati</taxon>
        <taxon>Pseudomonadota</taxon>
        <taxon>Gammaproteobacteria</taxon>
        <taxon>Oceanospirillales</taxon>
        <taxon>Endozoicomonadaceae</taxon>
        <taxon>Endozoicomonas</taxon>
    </lineage>
</organism>
<sequence length="261" mass="29062">MFDVIIQDASLRFGNHCVFEKLNLTLKGGKWTCLLGGSGVGKTSLLRLIADLPAGETDGKILCQDGFPVSNRIAWMAQQDLLLPWFTVLENITLGQRLRRSWADILKRRPILPPEVQDKAMSILEKVGLTEKAHVLPQTLSGGQRQRAALARTLMENRPLVLMDEPFGALDAITRLNLQDLACELLKNRTVLLITHDPLEALRLGHDVYHLRGQPAQLTDAITPPGEIPRSLEDNNLMALQGKLLDRLRHESLLEPLAGEQ</sequence>
<evidence type="ECO:0000256" key="2">
    <source>
        <dbReference type="ARBA" id="ARBA00022448"/>
    </source>
</evidence>
<dbReference type="Proteomes" id="UP000027997">
    <property type="component" value="Unassembled WGS sequence"/>
</dbReference>
<dbReference type="SMART" id="SM00382">
    <property type="entry name" value="AAA"/>
    <property type="match status" value="1"/>
</dbReference>
<dbReference type="PROSITE" id="PS50893">
    <property type="entry name" value="ABC_TRANSPORTER_2"/>
    <property type="match status" value="1"/>
</dbReference>
<keyword evidence="2" id="KW-0813">Transport</keyword>
<dbReference type="GO" id="GO:0005524">
    <property type="term" value="F:ATP binding"/>
    <property type="evidence" value="ECO:0007669"/>
    <property type="project" value="UniProtKB-KW"/>
</dbReference>
<keyword evidence="4 6" id="KW-0067">ATP-binding</keyword>
<dbReference type="InterPro" id="IPR003593">
    <property type="entry name" value="AAA+_ATPase"/>
</dbReference>
<dbReference type="PANTHER" id="PTHR42788:SF19">
    <property type="entry name" value="ALIPHATIC SULFONATES IMPORT ATP-BINDING PROTEIN SSUB 2"/>
    <property type="match status" value="1"/>
</dbReference>
<dbReference type="EMBL" id="JOJP01000001">
    <property type="protein sequence ID" value="KEI70129.1"/>
    <property type="molecule type" value="Genomic_DNA"/>
</dbReference>
<keyword evidence="3" id="KW-0547">Nucleotide-binding</keyword>
<name>A0A081K7K3_9GAMM</name>